<sequence>MSKESQEVKFSGFLPSLPKEKLLQNFEEAKQKIDVDSEDHEEIWEEFSKAVTGCICEIVFSTKISKKEDSDKVSALLKQYRDEALLIDPTFYNKWIYDFRNRFSSLFDFWKNEMVAKELGPLWARDCDFFDKMDDPEPAKFYQLAGCEAPWLKEKKSEAEPLIPYDSAKTVVSKASLKKITLDNALADYKNNMEAQNNIDRNDEEAFTKIFTEVREVLWKLLFDEPSLSEAKAKQAAELMLAYKIDACFQSPYQYNDWIVTVRDELFKRKFVDFWKIVVDQELGLIGAKESDYFDDMDDPKIPEFYKIGNEKLKQEKKK</sequence>
<dbReference type="InterPro" id="IPR036494">
    <property type="entry name" value="Ku_C_sf"/>
</dbReference>
<dbReference type="Proteomes" id="UP001652621">
    <property type="component" value="Unplaced"/>
</dbReference>
<evidence type="ECO:0000259" key="1">
    <source>
        <dbReference type="Pfam" id="PF08785"/>
    </source>
</evidence>
<feature type="domain" description="Ku C-terminal" evidence="1">
    <location>
        <begin position="184"/>
        <end position="293"/>
    </location>
</feature>
<dbReference type="Gene3D" id="1.25.40.240">
    <property type="entry name" value="Ku, C-terminal domain"/>
    <property type="match status" value="2"/>
</dbReference>
<evidence type="ECO:0000313" key="2">
    <source>
        <dbReference type="Proteomes" id="UP001652621"/>
    </source>
</evidence>
<dbReference type="InterPro" id="IPR014893">
    <property type="entry name" value="Ku_PK_bind"/>
</dbReference>
<dbReference type="RefSeq" id="XP_058985904.1">
    <property type="nucleotide sequence ID" value="XM_059129921.1"/>
</dbReference>
<dbReference type="GeneID" id="131806041"/>
<reference evidence="3" key="1">
    <citation type="submission" date="2025-08" db="UniProtKB">
        <authorList>
            <consortium name="RefSeq"/>
        </authorList>
    </citation>
    <scope>IDENTIFICATION</scope>
    <source>
        <strain evidence="3">Aabys</strain>
        <tissue evidence="3">Whole body</tissue>
    </source>
</reference>
<proteinExistence type="predicted"/>
<gene>
    <name evidence="3" type="primary">LOC131806041</name>
</gene>
<dbReference type="Pfam" id="PF08785">
    <property type="entry name" value="Ku_PK_bind"/>
    <property type="match status" value="1"/>
</dbReference>
<protein>
    <submittedName>
        <fullName evidence="3">Uncharacterized protein LOC131806041</fullName>
    </submittedName>
</protein>
<accession>A0ABM3VJC4</accession>
<evidence type="ECO:0000313" key="3">
    <source>
        <dbReference type="RefSeq" id="XP_058985904.1"/>
    </source>
</evidence>
<name>A0ABM3VJC4_MUSDO</name>
<organism evidence="2 3">
    <name type="scientific">Musca domestica</name>
    <name type="common">House fly</name>
    <dbReference type="NCBI Taxonomy" id="7370"/>
    <lineage>
        <taxon>Eukaryota</taxon>
        <taxon>Metazoa</taxon>
        <taxon>Ecdysozoa</taxon>
        <taxon>Arthropoda</taxon>
        <taxon>Hexapoda</taxon>
        <taxon>Insecta</taxon>
        <taxon>Pterygota</taxon>
        <taxon>Neoptera</taxon>
        <taxon>Endopterygota</taxon>
        <taxon>Diptera</taxon>
        <taxon>Brachycera</taxon>
        <taxon>Muscomorpha</taxon>
        <taxon>Muscoidea</taxon>
        <taxon>Muscidae</taxon>
        <taxon>Musca</taxon>
    </lineage>
</organism>
<dbReference type="SUPFAM" id="SSF101420">
    <property type="entry name" value="C-terminal domain of Ku80"/>
    <property type="match status" value="2"/>
</dbReference>
<keyword evidence="2" id="KW-1185">Reference proteome</keyword>